<evidence type="ECO:0000256" key="8">
    <source>
        <dbReference type="ARBA" id="ARBA00023212"/>
    </source>
</evidence>
<evidence type="ECO:0000256" key="6">
    <source>
        <dbReference type="ARBA" id="ARBA00022816"/>
    </source>
</evidence>
<evidence type="ECO:0000256" key="10">
    <source>
        <dbReference type="RuleBase" id="RU365010"/>
    </source>
</evidence>
<proteinExistence type="inferred from homology"/>
<dbReference type="GO" id="GO:0015031">
    <property type="term" value="P:protein transport"/>
    <property type="evidence" value="ECO:0007669"/>
    <property type="project" value="UniProtKB-KW"/>
</dbReference>
<keyword evidence="9" id="KW-0539">Nucleus</keyword>
<dbReference type="GO" id="GO:0005634">
    <property type="term" value="C:nucleus"/>
    <property type="evidence" value="ECO:0007669"/>
    <property type="project" value="UniProtKB-SubCell"/>
</dbReference>
<reference evidence="11" key="1">
    <citation type="submission" date="2014-01" db="EMBL/GenBank/DDBJ databases">
        <authorList>
            <person name="Aslett M."/>
        </authorList>
    </citation>
    <scope>NUCLEOTIDE SEQUENCE</scope>
</reference>
<dbReference type="SMART" id="SM01375">
    <property type="entry name" value="Dynein_light"/>
    <property type="match status" value="1"/>
</dbReference>
<keyword evidence="8 10" id="KW-0206">Cytoskeleton</keyword>
<dbReference type="OrthoDB" id="10033309at2759"/>
<dbReference type="FunFam" id="3.30.740.10:FF:000005">
    <property type="entry name" value="Dynein light chain"/>
    <property type="match status" value="1"/>
</dbReference>
<sequence>MPQYANEHDVVALVFWVTNYKPTVELSEMDDEGQNLAIDLAIEALNKQMTERNVAAEIKRGFDNFYGGKWQCIVGREFSSHFDHEPNCFIYYFIGKYAILLWR</sequence>
<dbReference type="Proteomes" id="UP000030665">
    <property type="component" value="Unassembled WGS sequence"/>
</dbReference>
<accession>A0A077YY60</accession>
<comment type="similarity">
    <text evidence="10">Belongs to the dynein light chain family.</text>
</comment>
<gene>
    <name evidence="11" type="ORF">TTRE_0000097801</name>
</gene>
<keyword evidence="7" id="KW-0653">Protein transport</keyword>
<keyword evidence="6" id="KW-0509">mRNA transport</keyword>
<keyword evidence="10" id="KW-0505">Motor protein</keyword>
<dbReference type="Gene3D" id="3.30.740.10">
    <property type="entry name" value="Protein Inhibitor Of Neuronal Nitric Oxide Synthase"/>
    <property type="match status" value="1"/>
</dbReference>
<dbReference type="InterPro" id="IPR001372">
    <property type="entry name" value="Dynein_light_chain_typ-1/2"/>
</dbReference>
<evidence type="ECO:0000313" key="11">
    <source>
        <dbReference type="EMBL" id="CDW52716.1"/>
    </source>
</evidence>
<dbReference type="STRING" id="36087.A0A077YY60"/>
<evidence type="ECO:0000256" key="1">
    <source>
        <dbReference type="ARBA" id="ARBA00004123"/>
    </source>
</evidence>
<dbReference type="PANTHER" id="PTHR11886">
    <property type="entry name" value="DYNEIN LIGHT CHAIN"/>
    <property type="match status" value="1"/>
</dbReference>
<comment type="subcellular location">
    <subcellularLocation>
        <location evidence="2 10">Cytoplasm</location>
        <location evidence="2 10">Cytoskeleton</location>
    </subcellularLocation>
    <subcellularLocation>
        <location evidence="1">Nucleus</location>
    </subcellularLocation>
</comment>
<dbReference type="GO" id="GO:0051028">
    <property type="term" value="P:mRNA transport"/>
    <property type="evidence" value="ECO:0007669"/>
    <property type="project" value="UniProtKB-KW"/>
</dbReference>
<evidence type="ECO:0000313" key="12">
    <source>
        <dbReference type="Proteomes" id="UP000030665"/>
    </source>
</evidence>
<dbReference type="GO" id="GO:0005868">
    <property type="term" value="C:cytoplasmic dynein complex"/>
    <property type="evidence" value="ECO:0007669"/>
    <property type="project" value="TreeGrafter"/>
</dbReference>
<evidence type="ECO:0000256" key="3">
    <source>
        <dbReference type="ARBA" id="ARBA00022448"/>
    </source>
</evidence>
<name>A0A077YY60_TRITR</name>
<dbReference type="GO" id="GO:0007017">
    <property type="term" value="P:microtubule-based process"/>
    <property type="evidence" value="ECO:0007669"/>
    <property type="project" value="InterPro"/>
</dbReference>
<evidence type="ECO:0000256" key="5">
    <source>
        <dbReference type="ARBA" id="ARBA00022701"/>
    </source>
</evidence>
<evidence type="ECO:0000256" key="4">
    <source>
        <dbReference type="ARBA" id="ARBA00022490"/>
    </source>
</evidence>
<dbReference type="Pfam" id="PF01221">
    <property type="entry name" value="Dynein_light"/>
    <property type="match status" value="1"/>
</dbReference>
<evidence type="ECO:0000256" key="9">
    <source>
        <dbReference type="ARBA" id="ARBA00023242"/>
    </source>
</evidence>
<evidence type="ECO:0000256" key="7">
    <source>
        <dbReference type="ARBA" id="ARBA00022927"/>
    </source>
</evidence>
<protein>
    <recommendedName>
        <fullName evidence="10">Dynein light chain</fullName>
    </recommendedName>
</protein>
<organism evidence="11 12">
    <name type="scientific">Trichuris trichiura</name>
    <name type="common">Whipworm</name>
    <name type="synonym">Trichocephalus trichiurus</name>
    <dbReference type="NCBI Taxonomy" id="36087"/>
    <lineage>
        <taxon>Eukaryota</taxon>
        <taxon>Metazoa</taxon>
        <taxon>Ecdysozoa</taxon>
        <taxon>Nematoda</taxon>
        <taxon>Enoplea</taxon>
        <taxon>Dorylaimia</taxon>
        <taxon>Trichinellida</taxon>
        <taxon>Trichuridae</taxon>
        <taxon>Trichuris</taxon>
    </lineage>
</organism>
<keyword evidence="10" id="KW-0243">Dynein</keyword>
<keyword evidence="4 10" id="KW-0963">Cytoplasm</keyword>
<dbReference type="PANTHER" id="PTHR11886:SF35">
    <property type="entry name" value="DYNEIN LIGHT CHAIN"/>
    <property type="match status" value="1"/>
</dbReference>
<keyword evidence="3" id="KW-0813">Transport</keyword>
<dbReference type="SUPFAM" id="SSF54648">
    <property type="entry name" value="DLC"/>
    <property type="match status" value="1"/>
</dbReference>
<keyword evidence="12" id="KW-1185">Reference proteome</keyword>
<dbReference type="GO" id="GO:0005874">
    <property type="term" value="C:microtubule"/>
    <property type="evidence" value="ECO:0007669"/>
    <property type="project" value="UniProtKB-KW"/>
</dbReference>
<dbReference type="AlphaFoldDB" id="A0A077YY60"/>
<dbReference type="InterPro" id="IPR037177">
    <property type="entry name" value="DLC_sf"/>
</dbReference>
<reference evidence="11" key="2">
    <citation type="submission" date="2014-03" db="EMBL/GenBank/DDBJ databases">
        <title>The whipworm genome and dual-species transcriptomics of an intimate host-pathogen interaction.</title>
        <authorList>
            <person name="Foth B.J."/>
            <person name="Tsai I.J."/>
            <person name="Reid A.J."/>
            <person name="Bancroft A.J."/>
            <person name="Nichol S."/>
            <person name="Tracey A."/>
            <person name="Holroyd N."/>
            <person name="Cotton J.A."/>
            <person name="Stanley E.J."/>
            <person name="Zarowiecki M."/>
            <person name="Liu J.Z."/>
            <person name="Huckvale T."/>
            <person name="Cooper P.J."/>
            <person name="Grencis R.K."/>
            <person name="Berriman M."/>
        </authorList>
    </citation>
    <scope>NUCLEOTIDE SEQUENCE [LARGE SCALE GENOMIC DNA]</scope>
</reference>
<dbReference type="EMBL" id="HG805829">
    <property type="protein sequence ID" value="CDW52716.1"/>
    <property type="molecule type" value="Genomic_DNA"/>
</dbReference>
<dbReference type="GO" id="GO:0045505">
    <property type="term" value="F:dynein intermediate chain binding"/>
    <property type="evidence" value="ECO:0007669"/>
    <property type="project" value="TreeGrafter"/>
</dbReference>
<keyword evidence="5 10" id="KW-0493">Microtubule</keyword>
<evidence type="ECO:0000256" key="2">
    <source>
        <dbReference type="ARBA" id="ARBA00004245"/>
    </source>
</evidence>